<feature type="region of interest" description="Disordered" evidence="16">
    <location>
        <begin position="561"/>
        <end position="586"/>
    </location>
</feature>
<proteinExistence type="inferred from homology"/>
<keyword evidence="20" id="KW-1185">Reference proteome</keyword>
<evidence type="ECO:0000256" key="9">
    <source>
        <dbReference type="ARBA" id="ARBA00022777"/>
    </source>
</evidence>
<evidence type="ECO:0000313" key="19">
    <source>
        <dbReference type="EMBL" id="OLP83570.1"/>
    </source>
</evidence>
<evidence type="ECO:0000256" key="1">
    <source>
        <dbReference type="ARBA" id="ARBA00001946"/>
    </source>
</evidence>
<dbReference type="SUPFAM" id="SSF56112">
    <property type="entry name" value="Protein kinase-like (PK-like)"/>
    <property type="match status" value="1"/>
</dbReference>
<keyword evidence="5" id="KW-0808">Transferase</keyword>
<comment type="catalytic activity">
    <reaction evidence="13">
        <text>L-threonyl-[protein] + ATP = O-phospho-L-threonyl-[protein] + ADP + H(+)</text>
        <dbReference type="Rhea" id="RHEA:46608"/>
        <dbReference type="Rhea" id="RHEA-COMP:11060"/>
        <dbReference type="Rhea" id="RHEA-COMP:11605"/>
        <dbReference type="ChEBI" id="CHEBI:15378"/>
        <dbReference type="ChEBI" id="CHEBI:30013"/>
        <dbReference type="ChEBI" id="CHEBI:30616"/>
        <dbReference type="ChEBI" id="CHEBI:61977"/>
        <dbReference type="ChEBI" id="CHEBI:456216"/>
        <dbReference type="EC" id="2.7.11.1"/>
    </reaction>
</comment>
<evidence type="ECO:0000256" key="6">
    <source>
        <dbReference type="ARBA" id="ARBA00022723"/>
    </source>
</evidence>
<dbReference type="InterPro" id="IPR050205">
    <property type="entry name" value="CDPK_Ser/Thr_kinases"/>
</dbReference>
<evidence type="ECO:0000256" key="8">
    <source>
        <dbReference type="ARBA" id="ARBA00022741"/>
    </source>
</evidence>
<keyword evidence="11 15" id="KW-0067">ATP-binding</keyword>
<dbReference type="PROSITE" id="PS50222">
    <property type="entry name" value="EF_HAND_2"/>
    <property type="match status" value="3"/>
</dbReference>
<dbReference type="PROSITE" id="PS00018">
    <property type="entry name" value="EF_HAND_1"/>
    <property type="match status" value="4"/>
</dbReference>
<dbReference type="PANTHER" id="PTHR24349">
    <property type="entry name" value="SERINE/THREONINE-PROTEIN KINASE"/>
    <property type="match status" value="1"/>
</dbReference>
<evidence type="ECO:0000256" key="2">
    <source>
        <dbReference type="ARBA" id="ARBA00011245"/>
    </source>
</evidence>
<dbReference type="EC" id="2.7.11.1" evidence="3"/>
<dbReference type="InterPro" id="IPR018247">
    <property type="entry name" value="EF_Hand_1_Ca_BS"/>
</dbReference>
<dbReference type="Pfam" id="PF13499">
    <property type="entry name" value="EF-hand_7"/>
    <property type="match status" value="2"/>
</dbReference>
<dbReference type="Gene3D" id="1.10.238.10">
    <property type="entry name" value="EF-hand"/>
    <property type="match status" value="2"/>
</dbReference>
<organism evidence="19 20">
    <name type="scientific">Symbiodinium microadriaticum</name>
    <name type="common">Dinoflagellate</name>
    <name type="synonym">Zooxanthella microadriatica</name>
    <dbReference type="NCBI Taxonomy" id="2951"/>
    <lineage>
        <taxon>Eukaryota</taxon>
        <taxon>Sar</taxon>
        <taxon>Alveolata</taxon>
        <taxon>Dinophyceae</taxon>
        <taxon>Suessiales</taxon>
        <taxon>Symbiodiniaceae</taxon>
        <taxon>Symbiodinium</taxon>
    </lineage>
</organism>
<feature type="compositionally biased region" description="Polar residues" evidence="16">
    <location>
        <begin position="8"/>
        <end position="19"/>
    </location>
</feature>
<dbReference type="Proteomes" id="UP000186817">
    <property type="component" value="Unassembled WGS sequence"/>
</dbReference>
<dbReference type="CDD" id="cd00051">
    <property type="entry name" value="EFh"/>
    <property type="match status" value="1"/>
</dbReference>
<dbReference type="SMART" id="SM00054">
    <property type="entry name" value="EFh"/>
    <property type="match status" value="4"/>
</dbReference>
<evidence type="ECO:0000256" key="10">
    <source>
        <dbReference type="ARBA" id="ARBA00022837"/>
    </source>
</evidence>
<feature type="compositionally biased region" description="Low complexity" evidence="16">
    <location>
        <begin position="1076"/>
        <end position="1087"/>
    </location>
</feature>
<dbReference type="GO" id="GO:0004674">
    <property type="term" value="F:protein serine/threonine kinase activity"/>
    <property type="evidence" value="ECO:0007669"/>
    <property type="project" value="UniProtKB-KW"/>
</dbReference>
<dbReference type="Gene3D" id="1.10.510.10">
    <property type="entry name" value="Transferase(Phosphotransferase) domain 1"/>
    <property type="match status" value="1"/>
</dbReference>
<dbReference type="PROSITE" id="PS50011">
    <property type="entry name" value="PROTEIN_KINASE_DOM"/>
    <property type="match status" value="1"/>
</dbReference>
<dbReference type="SMART" id="SM00220">
    <property type="entry name" value="S_TKc"/>
    <property type="match status" value="1"/>
</dbReference>
<comment type="catalytic activity">
    <reaction evidence="14">
        <text>L-seryl-[protein] + ATP = O-phospho-L-seryl-[protein] + ADP + H(+)</text>
        <dbReference type="Rhea" id="RHEA:17989"/>
        <dbReference type="Rhea" id="RHEA-COMP:9863"/>
        <dbReference type="Rhea" id="RHEA-COMP:11604"/>
        <dbReference type="ChEBI" id="CHEBI:15378"/>
        <dbReference type="ChEBI" id="CHEBI:29999"/>
        <dbReference type="ChEBI" id="CHEBI:30616"/>
        <dbReference type="ChEBI" id="CHEBI:83421"/>
        <dbReference type="ChEBI" id="CHEBI:456216"/>
        <dbReference type="EC" id="2.7.11.1"/>
    </reaction>
</comment>
<feature type="region of interest" description="Disordered" evidence="16">
    <location>
        <begin position="1210"/>
        <end position="1305"/>
    </location>
</feature>
<evidence type="ECO:0000313" key="20">
    <source>
        <dbReference type="Proteomes" id="UP000186817"/>
    </source>
</evidence>
<dbReference type="PROSITE" id="PS00108">
    <property type="entry name" value="PROTEIN_KINASE_ST"/>
    <property type="match status" value="1"/>
</dbReference>
<protein>
    <recommendedName>
        <fullName evidence="3">non-specific serine/threonine protein kinase</fullName>
        <ecNumber evidence="3">2.7.11.1</ecNumber>
    </recommendedName>
</protein>
<sequence>MAEEGQPSKKSNPKGQQHPQAGSSRQQGAQALRKVHVMRIAGCLLLALVTLSAGQNLGQLNILVDFLNYTAFTPQDMKTLPSTLGESITSSLGLRDDAISNAAGRVGVVDLNPGTMRNEWMPSQWPLVKPGERLPKPAPSAPARSEVPVTVFDFMPTTGCTAGAELEAVRVTLSPGSTLVHVQILTPNMQMASRVATLSAKAGGRSLLNNINSHLTEAQLEQVNPAVGGASFRLKVISQKDSDDAQDMPRRVRSDSDDSKKASRVEGPRGRPEETKLIMNSKIEAIYASMRAAGKMIMHESPASTKPSTDDTRGSQPVPVLCVCCSDPKRLSLAGSYRAVGQLYGRPSFRKERGQHCIHYWKKPDDPELCGWWFSDKDGLLMAFHKDTGKATLVHGQLHLPTPSMAFIAESTLGGSLFESEIRKRVEDALGANSDAITGQISIGAASVYEASVTTPAPLQSSLPGKGQQLLWYIGLGMLVLVAVGIVLCCVRSLCMSMSTPKNVMGYDSGFLQVNSYDDDVPIYEDPMKLFRGQGRAACTTNWMGGACHHCCEKPEAANPAQIPHQPVQQERRNSHQAANDFADGDPSAYSGAQLQKRANLQVKDGGFALGNFAATNTGRIEDFYELEKHKLGEGGFGSVRRGRDKRTGRVYAIKSIRKKGVEEPQKLKEEIDIMRLLDHPNIVRFQESFEDHRLLQLVLELCEGGELIDRVTAQGSITERQAAGCVRDMLRAINYLHMNNIMHRDLKPENFLLATKEEIGKSSLKLIDFGLAKRFKPGEPARTKAGTPNYVAPEVLSGRYDEKVDTWSVGVIAFLLLSGKHPFTGKTVEQVLQKVKNASFITDGKHWKGVSADGKGFVQACLQKVPMARPSAGSCLKHRWIERLAEKDMDGPVIGLQIEGLAAFGRMHKLKKAVVTVIAAQMSEERIDELRRMFMTMDRNGDGTLTVVEVKDALDKAGIAMPGNMEQLLGEADTDGSGVIDYTEFLAATLDKKVYVQEDIVWTAFKKFDLDNNGSIDMKELAQVIGDEQVVEAMNLKDSGDVGSLVHIFEQVDKNGDGKIDFDEFFQMIRGVENSCQSPSGSSAPSIKLGRDSPTHKQKEEQRLKMSSLLEDFDEDDGGKVQKKASLSAKILYCSRGLQGLVARLGARLWRNCPAADSLEQFTDPHVVLRIFFLRAMCRFLCIAWPLLLFAVAHAVRVPEDVQELAAQRDERNGGTIDSETAPEKVVPSQTSASAMQTSHSYVHRRRGSRRSEDVQELAAQHGERNGVAPSQTGASEMQASSAAVISSRRVYSYQHRRREYRRR</sequence>
<dbReference type="OrthoDB" id="74764at2759"/>
<feature type="region of interest" description="Disordered" evidence="16">
    <location>
        <begin position="1"/>
        <end position="29"/>
    </location>
</feature>
<evidence type="ECO:0000256" key="14">
    <source>
        <dbReference type="ARBA" id="ARBA00048679"/>
    </source>
</evidence>
<comment type="similarity">
    <text evidence="12">Belongs to the protein kinase superfamily. Ser/Thr protein kinase family. CDPK subfamily.</text>
</comment>
<comment type="cofactor">
    <cofactor evidence="1">
        <name>Mg(2+)</name>
        <dbReference type="ChEBI" id="CHEBI:18420"/>
    </cofactor>
</comment>
<evidence type="ECO:0000259" key="18">
    <source>
        <dbReference type="PROSITE" id="PS50222"/>
    </source>
</evidence>
<keyword evidence="4" id="KW-0723">Serine/threonine-protein kinase</keyword>
<feature type="domain" description="EF-hand" evidence="18">
    <location>
        <begin position="1041"/>
        <end position="1076"/>
    </location>
</feature>
<keyword evidence="7" id="KW-0677">Repeat</keyword>
<dbReference type="InterPro" id="IPR000719">
    <property type="entry name" value="Prot_kinase_dom"/>
</dbReference>
<dbReference type="InterPro" id="IPR017441">
    <property type="entry name" value="Protein_kinase_ATP_BS"/>
</dbReference>
<dbReference type="InterPro" id="IPR008271">
    <property type="entry name" value="Ser/Thr_kinase_AS"/>
</dbReference>
<comment type="caution">
    <text evidence="19">The sequence shown here is derived from an EMBL/GenBank/DDBJ whole genome shotgun (WGS) entry which is preliminary data.</text>
</comment>
<keyword evidence="10" id="KW-0106">Calcium</keyword>
<keyword evidence="6" id="KW-0479">Metal-binding</keyword>
<feature type="domain" description="EF-hand" evidence="18">
    <location>
        <begin position="997"/>
        <end position="1032"/>
    </location>
</feature>
<dbReference type="InterPro" id="IPR002048">
    <property type="entry name" value="EF_hand_dom"/>
</dbReference>
<feature type="region of interest" description="Disordered" evidence="16">
    <location>
        <begin position="1076"/>
        <end position="1101"/>
    </location>
</feature>
<dbReference type="InterPro" id="IPR011992">
    <property type="entry name" value="EF-hand-dom_pair"/>
</dbReference>
<comment type="subunit">
    <text evidence="2">Monomer.</text>
</comment>
<feature type="compositionally biased region" description="Polar residues" evidence="16">
    <location>
        <begin position="1229"/>
        <end position="1242"/>
    </location>
</feature>
<feature type="compositionally biased region" description="Basic residues" evidence="16">
    <location>
        <begin position="1296"/>
        <end position="1305"/>
    </location>
</feature>
<feature type="domain" description="Protein kinase" evidence="17">
    <location>
        <begin position="626"/>
        <end position="882"/>
    </location>
</feature>
<evidence type="ECO:0000256" key="12">
    <source>
        <dbReference type="ARBA" id="ARBA00024334"/>
    </source>
</evidence>
<evidence type="ECO:0000256" key="5">
    <source>
        <dbReference type="ARBA" id="ARBA00022679"/>
    </source>
</evidence>
<feature type="compositionally biased region" description="Basic and acidic residues" evidence="16">
    <location>
        <begin position="1090"/>
        <end position="1101"/>
    </location>
</feature>
<reference evidence="19 20" key="1">
    <citation type="submission" date="2016-02" db="EMBL/GenBank/DDBJ databases">
        <title>Genome analysis of coral dinoflagellate symbionts highlights evolutionary adaptations to a symbiotic lifestyle.</title>
        <authorList>
            <person name="Aranda M."/>
            <person name="Li Y."/>
            <person name="Liew Y.J."/>
            <person name="Baumgarten S."/>
            <person name="Simakov O."/>
            <person name="Wilson M."/>
            <person name="Piel J."/>
            <person name="Ashoor H."/>
            <person name="Bougouffa S."/>
            <person name="Bajic V.B."/>
            <person name="Ryu T."/>
            <person name="Ravasi T."/>
            <person name="Bayer T."/>
            <person name="Micklem G."/>
            <person name="Kim H."/>
            <person name="Bhak J."/>
            <person name="Lajeunesse T.C."/>
            <person name="Voolstra C.R."/>
        </authorList>
    </citation>
    <scope>NUCLEOTIDE SEQUENCE [LARGE SCALE GENOMIC DNA]</scope>
    <source>
        <strain evidence="19 20">CCMP2467</strain>
    </source>
</reference>
<dbReference type="GO" id="GO:0005524">
    <property type="term" value="F:ATP binding"/>
    <property type="evidence" value="ECO:0007669"/>
    <property type="project" value="UniProtKB-UniRule"/>
</dbReference>
<feature type="region of interest" description="Disordered" evidence="16">
    <location>
        <begin position="238"/>
        <end position="274"/>
    </location>
</feature>
<feature type="compositionally biased region" description="Polar residues" evidence="16">
    <location>
        <begin position="1270"/>
        <end position="1280"/>
    </location>
</feature>
<dbReference type="PROSITE" id="PS00107">
    <property type="entry name" value="PROTEIN_KINASE_ATP"/>
    <property type="match status" value="1"/>
</dbReference>
<dbReference type="FunFam" id="1.10.510.10:FF:000571">
    <property type="entry name" value="Maternal embryonic leucine zipper kinase"/>
    <property type="match status" value="1"/>
</dbReference>
<evidence type="ECO:0000256" key="11">
    <source>
        <dbReference type="ARBA" id="ARBA00022840"/>
    </source>
</evidence>
<dbReference type="Gene3D" id="3.30.200.20">
    <property type="entry name" value="Phosphorylase Kinase, domain 1"/>
    <property type="match status" value="1"/>
</dbReference>
<dbReference type="GO" id="GO:0005509">
    <property type="term" value="F:calcium ion binding"/>
    <property type="evidence" value="ECO:0007669"/>
    <property type="project" value="InterPro"/>
</dbReference>
<feature type="compositionally biased region" description="Low complexity" evidence="16">
    <location>
        <begin position="20"/>
        <end position="29"/>
    </location>
</feature>
<feature type="domain" description="EF-hand" evidence="18">
    <location>
        <begin position="926"/>
        <end position="961"/>
    </location>
</feature>
<evidence type="ECO:0000256" key="16">
    <source>
        <dbReference type="SAM" id="MobiDB-lite"/>
    </source>
</evidence>
<evidence type="ECO:0000256" key="3">
    <source>
        <dbReference type="ARBA" id="ARBA00012513"/>
    </source>
</evidence>
<evidence type="ECO:0000256" key="4">
    <source>
        <dbReference type="ARBA" id="ARBA00022527"/>
    </source>
</evidence>
<evidence type="ECO:0000259" key="17">
    <source>
        <dbReference type="PROSITE" id="PS50011"/>
    </source>
</evidence>
<keyword evidence="8 15" id="KW-0547">Nucleotide-binding</keyword>
<keyword evidence="9 19" id="KW-0418">Kinase</keyword>
<dbReference type="InterPro" id="IPR011009">
    <property type="entry name" value="Kinase-like_dom_sf"/>
</dbReference>
<name>A0A1Q9CKW7_SYMMI</name>
<evidence type="ECO:0000256" key="13">
    <source>
        <dbReference type="ARBA" id="ARBA00047899"/>
    </source>
</evidence>
<feature type="compositionally biased region" description="Low complexity" evidence="16">
    <location>
        <begin position="1281"/>
        <end position="1294"/>
    </location>
</feature>
<evidence type="ECO:0000256" key="7">
    <source>
        <dbReference type="ARBA" id="ARBA00022737"/>
    </source>
</evidence>
<dbReference type="EMBL" id="LSRX01001107">
    <property type="protein sequence ID" value="OLP83570.1"/>
    <property type="molecule type" value="Genomic_DNA"/>
</dbReference>
<dbReference type="FunFam" id="3.30.200.20:FF:000315">
    <property type="entry name" value="Calcium-dependent protein kinase 3"/>
    <property type="match status" value="1"/>
</dbReference>
<dbReference type="Pfam" id="PF00069">
    <property type="entry name" value="Pkinase"/>
    <property type="match status" value="1"/>
</dbReference>
<evidence type="ECO:0000256" key="15">
    <source>
        <dbReference type="PROSITE-ProRule" id="PRU10141"/>
    </source>
</evidence>
<accession>A0A1Q9CKW7</accession>
<dbReference type="CDD" id="cd05117">
    <property type="entry name" value="STKc_CAMK"/>
    <property type="match status" value="1"/>
</dbReference>
<gene>
    <name evidence="19" type="primary">CPK2</name>
    <name evidence="19" type="ORF">AK812_SmicGene35661</name>
</gene>
<feature type="binding site" evidence="15">
    <location>
        <position position="659"/>
    </location>
    <ligand>
        <name>ATP</name>
        <dbReference type="ChEBI" id="CHEBI:30616"/>
    </ligand>
</feature>
<dbReference type="SUPFAM" id="SSF47473">
    <property type="entry name" value="EF-hand"/>
    <property type="match status" value="1"/>
</dbReference>
<dbReference type="FunFam" id="1.10.238.10:FF:000003">
    <property type="entry name" value="Calmodulin A"/>
    <property type="match status" value="1"/>
</dbReference>